<comment type="similarity">
    <text evidence="2">Belongs to the MNN1/MNT family.</text>
</comment>
<dbReference type="Pfam" id="PF11051">
    <property type="entry name" value="Mannosyl_trans3"/>
    <property type="match status" value="1"/>
</dbReference>
<dbReference type="GO" id="GO:0005794">
    <property type="term" value="C:Golgi apparatus"/>
    <property type="evidence" value="ECO:0007669"/>
    <property type="project" value="TreeGrafter"/>
</dbReference>
<dbReference type="AlphaFoldDB" id="A0A1Y2F1D0"/>
<dbReference type="GO" id="GO:0016020">
    <property type="term" value="C:membrane"/>
    <property type="evidence" value="ECO:0007669"/>
    <property type="project" value="UniProtKB-SubCell"/>
</dbReference>
<evidence type="ECO:0000256" key="3">
    <source>
        <dbReference type="ARBA" id="ARBA00022676"/>
    </source>
</evidence>
<keyword evidence="12" id="KW-1185">Reference proteome</keyword>
<comment type="subcellular location">
    <subcellularLocation>
        <location evidence="1">Membrane</location>
        <topology evidence="1">Single-pass type II membrane protein</topology>
    </subcellularLocation>
</comment>
<proteinExistence type="inferred from homology"/>
<accession>A0A1Y2F1D0</accession>
<dbReference type="Proteomes" id="UP000193920">
    <property type="component" value="Unassembled WGS sequence"/>
</dbReference>
<evidence type="ECO:0000256" key="8">
    <source>
        <dbReference type="ARBA" id="ARBA00023136"/>
    </source>
</evidence>
<feature type="transmembrane region" description="Helical" evidence="10">
    <location>
        <begin position="12"/>
        <end position="31"/>
    </location>
</feature>
<protein>
    <recommendedName>
        <fullName evidence="13">Nucleotide-diphospho-sugar transferase</fullName>
    </recommendedName>
</protein>
<keyword evidence="9" id="KW-0325">Glycoprotein</keyword>
<dbReference type="InterPro" id="IPR029044">
    <property type="entry name" value="Nucleotide-diphossugar_trans"/>
</dbReference>
<name>A0A1Y2F1D0_9FUNG</name>
<keyword evidence="7 10" id="KW-1133">Transmembrane helix</keyword>
<evidence type="ECO:0000256" key="9">
    <source>
        <dbReference type="ARBA" id="ARBA00023180"/>
    </source>
</evidence>
<dbReference type="InterPro" id="IPR022751">
    <property type="entry name" value="Alpha_mannosyltransferase"/>
</dbReference>
<dbReference type="GO" id="GO:0000033">
    <property type="term" value="F:alpha-1,3-mannosyltransferase activity"/>
    <property type="evidence" value="ECO:0007669"/>
    <property type="project" value="TreeGrafter"/>
</dbReference>
<evidence type="ECO:0000313" key="12">
    <source>
        <dbReference type="Proteomes" id="UP000193920"/>
    </source>
</evidence>
<evidence type="ECO:0000256" key="1">
    <source>
        <dbReference type="ARBA" id="ARBA00004606"/>
    </source>
</evidence>
<gene>
    <name evidence="11" type="ORF">LY90DRAFT_698551</name>
</gene>
<evidence type="ECO:0000256" key="7">
    <source>
        <dbReference type="ARBA" id="ARBA00022989"/>
    </source>
</evidence>
<evidence type="ECO:0000256" key="4">
    <source>
        <dbReference type="ARBA" id="ARBA00022679"/>
    </source>
</evidence>
<dbReference type="GO" id="GO:0006493">
    <property type="term" value="P:protein O-linked glycosylation"/>
    <property type="evidence" value="ECO:0007669"/>
    <property type="project" value="TreeGrafter"/>
</dbReference>
<evidence type="ECO:0000313" key="11">
    <source>
        <dbReference type="EMBL" id="ORY77517.1"/>
    </source>
</evidence>
<evidence type="ECO:0000256" key="2">
    <source>
        <dbReference type="ARBA" id="ARBA00009105"/>
    </source>
</evidence>
<dbReference type="PANTHER" id="PTHR31392:SF1">
    <property type="entry name" value="ALPHA-1,3-MANNOSYLTRANSFERASE MNN1-RELATED"/>
    <property type="match status" value="1"/>
</dbReference>
<sequence length="521" mass="61328">MKSKFRISKNKLLFYLIVIIVLNFVSIYTILTSFPKEKVIKSSKKIRPPKNYNRNKKPVVNVNDVHNDIDDNDVDIFSNQSVDNNKIMIENFRKFFMNTIESVDDSKNINLLREKTEIHRIIWEQLFGTDDFSYKHVLNTLLKYQEENLPLVNLFYKVHKNLYPWIYGKKFLAIDELIKTYHGRGIVICTGSLHFKYAKSTIDTLRNLIKTRLPIEVFYYGSDDLSEREQQILLSYPNVYISNIEDYFNTDVIQCKKRSIKPYAMLASRFMEVILIDADAMFIRDPVELFQSDGYEETGTFFFRDRTFKGTSSNDSLQWFKEWAKDPLPETRSSRFWNGITVHEMDSSTVVINKEKALLGLLAACKLNELEVRENMVYRHIDNEKETFWMGFDMARQHYYMNEQPISFIGSIQTELSLDNENSNNENSMICGHIAHTMDDGRIMFWNGHLVADKDDDSSALLDFELYVMESDNDNNNKWKDSPLCYYIDNEDEIVPLDDKEKIFIDVIKERAFNDNILLGY</sequence>
<keyword evidence="3" id="KW-0328">Glycosyltransferase</keyword>
<evidence type="ECO:0000256" key="6">
    <source>
        <dbReference type="ARBA" id="ARBA00022968"/>
    </source>
</evidence>
<dbReference type="SUPFAM" id="SSF53448">
    <property type="entry name" value="Nucleotide-diphospho-sugar transferases"/>
    <property type="match status" value="1"/>
</dbReference>
<dbReference type="PANTHER" id="PTHR31392">
    <property type="entry name" value="ALPHA-1,3-MANNOSYLTRANSFERASE MNN1-RELATED"/>
    <property type="match status" value="1"/>
</dbReference>
<evidence type="ECO:0000256" key="10">
    <source>
        <dbReference type="SAM" id="Phobius"/>
    </source>
</evidence>
<keyword evidence="6" id="KW-0735">Signal-anchor</keyword>
<organism evidence="11 12">
    <name type="scientific">Neocallimastix californiae</name>
    <dbReference type="NCBI Taxonomy" id="1754190"/>
    <lineage>
        <taxon>Eukaryota</taxon>
        <taxon>Fungi</taxon>
        <taxon>Fungi incertae sedis</taxon>
        <taxon>Chytridiomycota</taxon>
        <taxon>Chytridiomycota incertae sedis</taxon>
        <taxon>Neocallimastigomycetes</taxon>
        <taxon>Neocallimastigales</taxon>
        <taxon>Neocallimastigaceae</taxon>
        <taxon>Neocallimastix</taxon>
    </lineage>
</organism>
<keyword evidence="4" id="KW-0808">Transferase</keyword>
<dbReference type="OrthoDB" id="430354at2759"/>
<keyword evidence="8 10" id="KW-0472">Membrane</keyword>
<dbReference type="EMBL" id="MCOG01000019">
    <property type="protein sequence ID" value="ORY77517.1"/>
    <property type="molecule type" value="Genomic_DNA"/>
</dbReference>
<reference evidence="11 12" key="1">
    <citation type="submission" date="2016-08" db="EMBL/GenBank/DDBJ databases">
        <title>A Parts List for Fungal Cellulosomes Revealed by Comparative Genomics.</title>
        <authorList>
            <consortium name="DOE Joint Genome Institute"/>
            <person name="Haitjema C.H."/>
            <person name="Gilmore S.P."/>
            <person name="Henske J.K."/>
            <person name="Solomon K.V."/>
            <person name="De Groot R."/>
            <person name="Kuo A."/>
            <person name="Mondo S.J."/>
            <person name="Salamov A.A."/>
            <person name="Labutti K."/>
            <person name="Zhao Z."/>
            <person name="Chiniquy J."/>
            <person name="Barry K."/>
            <person name="Brewer H.M."/>
            <person name="Purvine S.O."/>
            <person name="Wright A.T."/>
            <person name="Boxma B."/>
            <person name="Van Alen T."/>
            <person name="Hackstein J.H."/>
            <person name="Baker S.E."/>
            <person name="Grigoriev I.V."/>
            <person name="O'Malley M.A."/>
        </authorList>
    </citation>
    <scope>NUCLEOTIDE SEQUENCE [LARGE SCALE GENOMIC DNA]</scope>
    <source>
        <strain evidence="11 12">G1</strain>
    </source>
</reference>
<keyword evidence="5 10" id="KW-0812">Transmembrane</keyword>
<evidence type="ECO:0000256" key="5">
    <source>
        <dbReference type="ARBA" id="ARBA00022692"/>
    </source>
</evidence>
<evidence type="ECO:0008006" key="13">
    <source>
        <dbReference type="Google" id="ProtNLM"/>
    </source>
</evidence>
<dbReference type="STRING" id="1754190.A0A1Y2F1D0"/>
<comment type="caution">
    <text evidence="11">The sequence shown here is derived from an EMBL/GenBank/DDBJ whole genome shotgun (WGS) entry which is preliminary data.</text>
</comment>